<feature type="domain" description="TonB-dependent receptor plug" evidence="10">
    <location>
        <begin position="56"/>
        <end position="161"/>
    </location>
</feature>
<dbReference type="RefSeq" id="WP_219353092.1">
    <property type="nucleotide sequence ID" value="NZ_CP080034.1"/>
</dbReference>
<protein>
    <submittedName>
        <fullName evidence="11">TonB-dependent receptor</fullName>
    </submittedName>
</protein>
<reference evidence="11 12" key="1">
    <citation type="submission" date="2021-07" db="EMBL/GenBank/DDBJ databases">
        <title>Isolation and characterization of bacteria from a gold mining with a capacity of golden bioaccumulation.</title>
        <authorList>
            <person name="Yang X.J."/>
        </authorList>
    </citation>
    <scope>NUCLEOTIDE SEQUENCE [LARGE SCALE GENOMIC DNA]</scope>
    <source>
        <strain evidence="11 12">Au29</strain>
    </source>
</reference>
<dbReference type="PANTHER" id="PTHR32552:SF89">
    <property type="entry name" value="CATECHOLATE SIDEROPHORE RECEPTOR FIU"/>
    <property type="match status" value="1"/>
</dbReference>
<keyword evidence="5" id="KW-1134">Transmembrane beta strand</keyword>
<dbReference type="Proteomes" id="UP000824334">
    <property type="component" value="Chromosome"/>
</dbReference>
<comment type="similarity">
    <text evidence="5 7">Belongs to the TonB-dependent receptor family.</text>
</comment>
<dbReference type="InterPro" id="IPR012910">
    <property type="entry name" value="Plug_dom"/>
</dbReference>
<keyword evidence="4" id="KW-0406">Ion transport</keyword>
<evidence type="ECO:0000259" key="9">
    <source>
        <dbReference type="Pfam" id="PF00593"/>
    </source>
</evidence>
<evidence type="ECO:0000256" key="6">
    <source>
        <dbReference type="PROSITE-ProRule" id="PRU10144"/>
    </source>
</evidence>
<dbReference type="InterPro" id="IPR000531">
    <property type="entry name" value="Beta-barrel_TonB"/>
</dbReference>
<evidence type="ECO:0000256" key="4">
    <source>
        <dbReference type="ARBA" id="ARBA00023065"/>
    </source>
</evidence>
<keyword evidence="2 8" id="KW-0732">Signal</keyword>
<evidence type="ECO:0000256" key="5">
    <source>
        <dbReference type="PROSITE-ProRule" id="PRU01360"/>
    </source>
</evidence>
<evidence type="ECO:0000313" key="11">
    <source>
        <dbReference type="EMBL" id="QYC10285.1"/>
    </source>
</evidence>
<keyword evidence="12" id="KW-1185">Reference proteome</keyword>
<keyword evidence="5" id="KW-0998">Cell outer membrane</keyword>
<dbReference type="Pfam" id="PF00593">
    <property type="entry name" value="TonB_dep_Rec_b-barrel"/>
    <property type="match status" value="1"/>
</dbReference>
<evidence type="ECO:0000256" key="8">
    <source>
        <dbReference type="SAM" id="SignalP"/>
    </source>
</evidence>
<dbReference type="InterPro" id="IPR010917">
    <property type="entry name" value="TonB_rcpt_CS"/>
</dbReference>
<evidence type="ECO:0000256" key="7">
    <source>
        <dbReference type="RuleBase" id="RU003357"/>
    </source>
</evidence>
<dbReference type="EMBL" id="CP080034">
    <property type="protein sequence ID" value="QYC10285.1"/>
    <property type="molecule type" value="Genomic_DNA"/>
</dbReference>
<dbReference type="PROSITE" id="PS01156">
    <property type="entry name" value="TONB_DEPENDENT_REC_2"/>
    <property type="match status" value="1"/>
</dbReference>
<keyword evidence="7" id="KW-0798">TonB box</keyword>
<feature type="chain" id="PRO_5046130855" evidence="8">
    <location>
        <begin position="27"/>
        <end position="814"/>
    </location>
</feature>
<keyword evidence="5" id="KW-0812">Transmembrane</keyword>
<evidence type="ECO:0000259" key="10">
    <source>
        <dbReference type="Pfam" id="PF07715"/>
    </source>
</evidence>
<dbReference type="PANTHER" id="PTHR32552">
    <property type="entry name" value="FERRICHROME IRON RECEPTOR-RELATED"/>
    <property type="match status" value="1"/>
</dbReference>
<keyword evidence="5" id="KW-0813">Transport</keyword>
<feature type="domain" description="TonB-dependent receptor-like beta-barrel" evidence="9">
    <location>
        <begin position="266"/>
        <end position="777"/>
    </location>
</feature>
<keyword evidence="11" id="KW-0675">Receptor</keyword>
<dbReference type="PROSITE" id="PS52016">
    <property type="entry name" value="TONB_DEPENDENT_REC_3"/>
    <property type="match status" value="1"/>
</dbReference>
<feature type="signal peptide" evidence="8">
    <location>
        <begin position="1"/>
        <end position="26"/>
    </location>
</feature>
<keyword evidence="1" id="KW-0410">Iron transport</keyword>
<comment type="subcellular location">
    <subcellularLocation>
        <location evidence="5">Cell outer membrane</location>
        <topology evidence="5">Multi-pass membrane protein</topology>
    </subcellularLocation>
</comment>
<keyword evidence="5 7" id="KW-0472">Membrane</keyword>
<name>A0ABX8TIR0_9CAUL</name>
<evidence type="ECO:0000256" key="3">
    <source>
        <dbReference type="ARBA" id="ARBA00023004"/>
    </source>
</evidence>
<dbReference type="GeneID" id="94377061"/>
<proteinExistence type="inferred from homology"/>
<dbReference type="Pfam" id="PF07715">
    <property type="entry name" value="Plug"/>
    <property type="match status" value="1"/>
</dbReference>
<gene>
    <name evidence="11" type="ORF">KWG56_17355</name>
</gene>
<accession>A0ABX8TIR0</accession>
<evidence type="ECO:0000313" key="12">
    <source>
        <dbReference type="Proteomes" id="UP000824334"/>
    </source>
</evidence>
<sequence length="814" mass="89567">MFNRKRLFWATTALVGSLAAAGAASAQSTATQSVEDVVVTGQRGPRNIDGAIVAESVGKSRSTITQEFIETQAAGQTINEVLNLVPGMSFTNNDAYGSSGGNIRLHGFDGPRISQTFDGMPLNDSGNYSLYSNQQLDSELIGSASVNTGTTDVDSPTASASGGTINMSSIAVPTEFGGRIKGSLGDSDFRRVFAQLNTGEVGPFGTRAWLAYSDQSYDKYKGLGDLNKTQYNFKIYQPIRGNGDFVSLAGHWNRNRNNNYADLQLQRNADGSASLANGVTWDTDFDTNYTAPTYRNGQADVDGNGNRFWALRQNPSDTGNIRAQSRFTLRDNLIFTFDPSFQYTLATGGSGQFVLSETDRLIRGSKTTGGVDLNGDGDTLDSVRIHSTNNTHTQRYGISSSLIWKLSDTQTLRAAYTLDDARHRQTGMYGRIDFSNPTDPRFFDAFAGLRDKDHRIVNLDGYELRARDRLSYATLNQFAVEYAGRFLDDALRVNVGLRVPYFKREMNQNCYSQSKSSSVICTTETAVKQADGTYKVGTRTQSYIAPYSRDVKFDDVLPNVNVSWNFSGAQSVYASFAQSLTLPRTDNLYTVFFDAKGEITSPITAPEKTTTYDLGYRYQTGTLIASANVWYTEFKNRIVSRYDQDLGVSFDSNVGDVKLYGFDSQVGWSPMEGLSLYATASYTDSEIANDYLDGTNLIKTGGKSLTETPDWTFGGRIQYETGPVQLGAQVKYTGERWVTDVNDLYTDAYTVVNADAKFDLGYFGYKNSNLALRVVNLFDEKYFGSISGATDASKPTYAYRGPPRTIQATVTYAF</sequence>
<keyword evidence="3" id="KW-0408">Iron</keyword>
<evidence type="ECO:0000256" key="1">
    <source>
        <dbReference type="ARBA" id="ARBA00022496"/>
    </source>
</evidence>
<evidence type="ECO:0000256" key="2">
    <source>
        <dbReference type="ARBA" id="ARBA00022729"/>
    </source>
</evidence>
<organism evidence="11 12">
    <name type="scientific">Brevundimonas nasdae</name>
    <dbReference type="NCBI Taxonomy" id="172043"/>
    <lineage>
        <taxon>Bacteria</taxon>
        <taxon>Pseudomonadati</taxon>
        <taxon>Pseudomonadota</taxon>
        <taxon>Alphaproteobacteria</taxon>
        <taxon>Caulobacterales</taxon>
        <taxon>Caulobacteraceae</taxon>
        <taxon>Brevundimonas</taxon>
    </lineage>
</organism>
<feature type="short sequence motif" description="TonB C-terminal box" evidence="6">
    <location>
        <begin position="797"/>
        <end position="814"/>
    </location>
</feature>
<dbReference type="InterPro" id="IPR039426">
    <property type="entry name" value="TonB-dep_rcpt-like"/>
</dbReference>